<gene>
    <name evidence="1" type="ORF">LTR09_000433</name>
</gene>
<dbReference type="PANTHER" id="PTHR33112">
    <property type="entry name" value="DOMAIN PROTEIN, PUTATIVE-RELATED"/>
    <property type="match status" value="1"/>
</dbReference>
<evidence type="ECO:0000313" key="1">
    <source>
        <dbReference type="EMBL" id="KAK3058868.1"/>
    </source>
</evidence>
<keyword evidence="2" id="KW-1185">Reference proteome</keyword>
<dbReference type="AlphaFoldDB" id="A0AAJ0GJS9"/>
<sequence length="428" mass="47028">MTEVYESGLFTIAADAGDSSSAGLLHTDEGRRVTICVLKAPGLRYAGTMVDVYVRADGEKMINDVAHHNIVDAIADSTNHRERSRLSRRAWVMQERLLSPRTLHFTAAELAWECNEQVRCECRVAEETALALAITFQHSYVDRSIAGAVRRTTDEVYLAGLWLGEESLFHGLLWMSGCDKRLGSALPHDVMEHRRQPHGYAPSWSWASVTGCVAFVERKYEVPGGGLAIEARLVSAGDTGKPSSKSSAVSEAKLVIRGFLAPVSLVKQAGDTISSTLPVPAIPGYQTISEKCLPRTAFAGATRYGRQPMNHSCVGEGIDQDDFGSYLCDTAVLDVDDLLEADLTERHFFLMIAYSSNTSEDLSPYDELPKQYQGSPAARAEIPNGLLLRSARSEPSSFERIGLVHSRLRARGWELWKDCATESTIEVM</sequence>
<accession>A0AAJ0GJS9</accession>
<dbReference type="PANTHER" id="PTHR33112:SF9">
    <property type="entry name" value="HETEROKARYON INCOMPATIBILITY DOMAIN-CONTAINING PROTEIN"/>
    <property type="match status" value="1"/>
</dbReference>
<name>A0AAJ0GJS9_9PEZI</name>
<evidence type="ECO:0008006" key="3">
    <source>
        <dbReference type="Google" id="ProtNLM"/>
    </source>
</evidence>
<comment type="caution">
    <text evidence="1">The sequence shown here is derived from an EMBL/GenBank/DDBJ whole genome shotgun (WGS) entry which is preliminary data.</text>
</comment>
<reference evidence="1" key="1">
    <citation type="submission" date="2023-04" db="EMBL/GenBank/DDBJ databases">
        <title>Black Yeasts Isolated from many extreme environments.</title>
        <authorList>
            <person name="Coleine C."/>
            <person name="Stajich J.E."/>
            <person name="Selbmann L."/>
        </authorList>
    </citation>
    <scope>NUCLEOTIDE SEQUENCE</scope>
    <source>
        <strain evidence="1">CCFEE 5312</strain>
    </source>
</reference>
<organism evidence="1 2">
    <name type="scientific">Extremus antarcticus</name>
    <dbReference type="NCBI Taxonomy" id="702011"/>
    <lineage>
        <taxon>Eukaryota</taxon>
        <taxon>Fungi</taxon>
        <taxon>Dikarya</taxon>
        <taxon>Ascomycota</taxon>
        <taxon>Pezizomycotina</taxon>
        <taxon>Dothideomycetes</taxon>
        <taxon>Dothideomycetidae</taxon>
        <taxon>Mycosphaerellales</taxon>
        <taxon>Extremaceae</taxon>
        <taxon>Extremus</taxon>
    </lineage>
</organism>
<evidence type="ECO:0000313" key="2">
    <source>
        <dbReference type="Proteomes" id="UP001271007"/>
    </source>
</evidence>
<dbReference type="EMBL" id="JAWDJX010000001">
    <property type="protein sequence ID" value="KAK3058868.1"/>
    <property type="molecule type" value="Genomic_DNA"/>
</dbReference>
<protein>
    <recommendedName>
        <fullName evidence="3">Heterokaryon incompatibility domain-containing protein</fullName>
    </recommendedName>
</protein>
<proteinExistence type="predicted"/>
<dbReference type="Proteomes" id="UP001271007">
    <property type="component" value="Unassembled WGS sequence"/>
</dbReference>